<dbReference type="EMBL" id="CAJJDN010000112">
    <property type="protein sequence ID" value="CAD8116910.1"/>
    <property type="molecule type" value="Genomic_DNA"/>
</dbReference>
<dbReference type="AlphaFoldDB" id="A0A8S1QQT4"/>
<sequence length="557" mass="66189">MNQLRSFIQSSENEDFKYLTECKRIIKTGKQEEFEELCISIKQFLVNDLQRHVSQFSILNLCQLLTKENNQEFNYEHFQKIVLPVIVQYIFINQMYSKELPPKTQQYIKSSITISEELLGYWAHVFPQTQNLQISQFLIEYQLFKKKQQEKGMPILKKKKYEYLKDTIDKTHPNYKEIKQQWKRSQAEDMLRKNNEFEKDQNDIQTIDNYEQPKQEQIHPQKQEQLSEIDQQIINKKQEQDQLIQEIEKLKVLKETLSSDVKLMQQIQQQNSTMNYSKMNGTKSTNVSETITSCFIQGKLIFDEEFQVDNQKNYMTKSSGKYPLCIIDTSYPEKKKRLLDGRGLFHIGEGYQLARDFKLNQNTIDIAIYLICVKKRISDLRVWILPKYEIFSNHHLNKNLAVGKQVLFEIRNIPKQQLIHEDIKIDIVIDSIEIMREEVSFQLKITNIINYQHMIEEDLIKEYQEIKKVLCSKDFLFDSEVFPNGLADVQKCIQHSIIYKNQRQLLVSGNINDQQFIFRIILDQQGNAEVNLKGLECNDEITNRLIQTYIDVLQKNE</sequence>
<name>A0A8S1QQT4_9CILI</name>
<feature type="coiled-coil region" evidence="1">
    <location>
        <begin position="226"/>
        <end position="260"/>
    </location>
</feature>
<protein>
    <submittedName>
        <fullName evidence="2">Uncharacterized protein</fullName>
    </submittedName>
</protein>
<evidence type="ECO:0000313" key="3">
    <source>
        <dbReference type="Proteomes" id="UP000692954"/>
    </source>
</evidence>
<gene>
    <name evidence="2" type="ORF">PSON_ATCC_30995.1.T1120100</name>
</gene>
<evidence type="ECO:0000313" key="2">
    <source>
        <dbReference type="EMBL" id="CAD8116910.1"/>
    </source>
</evidence>
<proteinExistence type="predicted"/>
<keyword evidence="1" id="KW-0175">Coiled coil</keyword>
<comment type="caution">
    <text evidence="2">The sequence shown here is derived from an EMBL/GenBank/DDBJ whole genome shotgun (WGS) entry which is preliminary data.</text>
</comment>
<reference evidence="2" key="1">
    <citation type="submission" date="2021-01" db="EMBL/GenBank/DDBJ databases">
        <authorList>
            <consortium name="Genoscope - CEA"/>
            <person name="William W."/>
        </authorList>
    </citation>
    <scope>NUCLEOTIDE SEQUENCE</scope>
</reference>
<dbReference type="OrthoDB" id="308613at2759"/>
<evidence type="ECO:0000256" key="1">
    <source>
        <dbReference type="SAM" id="Coils"/>
    </source>
</evidence>
<dbReference type="Proteomes" id="UP000692954">
    <property type="component" value="Unassembled WGS sequence"/>
</dbReference>
<keyword evidence="3" id="KW-1185">Reference proteome</keyword>
<accession>A0A8S1QQT4</accession>
<organism evidence="2 3">
    <name type="scientific">Paramecium sonneborni</name>
    <dbReference type="NCBI Taxonomy" id="65129"/>
    <lineage>
        <taxon>Eukaryota</taxon>
        <taxon>Sar</taxon>
        <taxon>Alveolata</taxon>
        <taxon>Ciliophora</taxon>
        <taxon>Intramacronucleata</taxon>
        <taxon>Oligohymenophorea</taxon>
        <taxon>Peniculida</taxon>
        <taxon>Parameciidae</taxon>
        <taxon>Paramecium</taxon>
    </lineage>
</organism>